<dbReference type="InterPro" id="IPR011009">
    <property type="entry name" value="Kinase-like_dom_sf"/>
</dbReference>
<evidence type="ECO:0000313" key="3">
    <source>
        <dbReference type="Proteomes" id="UP000500791"/>
    </source>
</evidence>
<dbReference type="GO" id="GO:0016740">
    <property type="term" value="F:transferase activity"/>
    <property type="evidence" value="ECO:0007669"/>
    <property type="project" value="UniProtKB-KW"/>
</dbReference>
<dbReference type="Proteomes" id="UP000500791">
    <property type="component" value="Chromosome"/>
</dbReference>
<sequence length="311" mass="33896">MIRQTRTRRAHLARLEQAWPEGLPFDNVRLLRAKPAKTVLALDSARGPVVASFFGPQSLDQRPEGVAAAHELLTERLPAGAVPALIAHVEQAGLVISEQVRGQTAADLIRADSTSSDAAIRAAAIWLTTLHDLVERPDAAHDFTGRVKVATVDAPPAMGVEIARLARELTGLPVRQVKFHNDYKPDNVMLADGRTCAIDFRNTRFRPASVDAAQFLTRAAIYALSVRDPGPVNRIGLPLYVTQPFDEAYGRAISAEPMTELFILTNILLAEIKRSSRPATRRLLLARRGQHGRGLRKLLSLSEAALTPTPG</sequence>
<protein>
    <submittedName>
        <fullName evidence="2">Phosphotransferase</fullName>
    </submittedName>
</protein>
<evidence type="ECO:0000313" key="2">
    <source>
        <dbReference type="EMBL" id="QIK40685.1"/>
    </source>
</evidence>
<dbReference type="KEGG" id="mon:G8E03_07835"/>
<name>A0A6G7VLE8_9RHOB</name>
<accession>A0A6G7VLE8</accession>
<reference evidence="2 3" key="1">
    <citation type="submission" date="2020-03" db="EMBL/GenBank/DDBJ databases">
        <title>Complete genome sequence of Monaibacterium sp. ALG8 with diverse plasmids.</title>
        <authorList>
            <person name="Sun C."/>
        </authorList>
    </citation>
    <scope>NUCLEOTIDE SEQUENCE [LARGE SCALE GENOMIC DNA]</scope>
    <source>
        <strain evidence="2 3">ALG8</strain>
    </source>
</reference>
<keyword evidence="2" id="KW-0808">Transferase</keyword>
<dbReference type="InterPro" id="IPR002575">
    <property type="entry name" value="Aminoglycoside_PTrfase"/>
</dbReference>
<keyword evidence="3" id="KW-1185">Reference proteome</keyword>
<feature type="domain" description="Aminoglycoside phosphotransferase" evidence="1">
    <location>
        <begin position="38"/>
        <end position="217"/>
    </location>
</feature>
<dbReference type="AlphaFoldDB" id="A0A6G7VLE8"/>
<gene>
    <name evidence="2" type="ORF">G8E03_07835</name>
</gene>
<dbReference type="Pfam" id="PF01636">
    <property type="entry name" value="APH"/>
    <property type="match status" value="1"/>
</dbReference>
<organism evidence="2 3">
    <name type="scientific">Pontivivens nitratireducens</name>
    <dbReference type="NCBI Taxonomy" id="2758038"/>
    <lineage>
        <taxon>Bacteria</taxon>
        <taxon>Pseudomonadati</taxon>
        <taxon>Pseudomonadota</taxon>
        <taxon>Alphaproteobacteria</taxon>
        <taxon>Rhodobacterales</taxon>
        <taxon>Paracoccaceae</taxon>
        <taxon>Pontivivens</taxon>
    </lineage>
</organism>
<evidence type="ECO:0000259" key="1">
    <source>
        <dbReference type="Pfam" id="PF01636"/>
    </source>
</evidence>
<proteinExistence type="predicted"/>
<dbReference type="RefSeq" id="WP_166190405.1">
    <property type="nucleotide sequence ID" value="NZ_CP049811.1"/>
</dbReference>
<dbReference type="EMBL" id="CP049811">
    <property type="protein sequence ID" value="QIK40685.1"/>
    <property type="molecule type" value="Genomic_DNA"/>
</dbReference>
<dbReference type="SUPFAM" id="SSF56112">
    <property type="entry name" value="Protein kinase-like (PK-like)"/>
    <property type="match status" value="1"/>
</dbReference>
<dbReference type="Gene3D" id="3.90.1200.10">
    <property type="match status" value="1"/>
</dbReference>